<accession>B0T137</accession>
<feature type="domain" description="Peptidase M1 membrane alanine aminopeptidase" evidence="14">
    <location>
        <begin position="263"/>
        <end position="480"/>
    </location>
</feature>
<feature type="domain" description="Aminopeptidase N-like N-terminal" evidence="16">
    <location>
        <begin position="51"/>
        <end position="229"/>
    </location>
</feature>
<dbReference type="EC" id="3.4.11.-" evidence="12"/>
<dbReference type="PRINTS" id="PR00756">
    <property type="entry name" value="ALADIPTASE"/>
</dbReference>
<evidence type="ECO:0000259" key="16">
    <source>
        <dbReference type="Pfam" id="PF17900"/>
    </source>
</evidence>
<evidence type="ECO:0000256" key="12">
    <source>
        <dbReference type="RuleBase" id="RU364040"/>
    </source>
</evidence>
<keyword evidence="4 12" id="KW-0645">Protease</keyword>
<evidence type="ECO:0000256" key="10">
    <source>
        <dbReference type="PIRSR" id="PIRSR634016-3"/>
    </source>
</evidence>
<dbReference type="Pfam" id="PF11838">
    <property type="entry name" value="ERAP1_C"/>
    <property type="match status" value="1"/>
</dbReference>
<protein>
    <recommendedName>
        <fullName evidence="12">Aminopeptidase</fullName>
        <ecNumber evidence="12">3.4.11.-</ecNumber>
    </recommendedName>
</protein>
<dbReference type="FunFam" id="1.10.390.10:FF:000006">
    <property type="entry name" value="Puromycin-sensitive aminopeptidase"/>
    <property type="match status" value="1"/>
</dbReference>
<dbReference type="HOGENOM" id="CLU_003705_0_3_5"/>
<dbReference type="SUPFAM" id="SSF55486">
    <property type="entry name" value="Metalloproteases ('zincins'), catalytic domain"/>
    <property type="match status" value="1"/>
</dbReference>
<keyword evidence="7 10" id="KW-0862">Zinc</keyword>
<evidence type="ECO:0000256" key="4">
    <source>
        <dbReference type="ARBA" id="ARBA00022670"/>
    </source>
</evidence>
<dbReference type="GO" id="GO:0005737">
    <property type="term" value="C:cytoplasm"/>
    <property type="evidence" value="ECO:0007669"/>
    <property type="project" value="TreeGrafter"/>
</dbReference>
<dbReference type="PANTHER" id="PTHR11533">
    <property type="entry name" value="PROTEASE M1 ZINC METALLOPROTEASE"/>
    <property type="match status" value="1"/>
</dbReference>
<evidence type="ECO:0000259" key="14">
    <source>
        <dbReference type="Pfam" id="PF01433"/>
    </source>
</evidence>
<evidence type="ECO:0000256" key="8">
    <source>
        <dbReference type="ARBA" id="ARBA00023049"/>
    </source>
</evidence>
<dbReference type="Gene3D" id="1.10.390.10">
    <property type="entry name" value="Neutral Protease Domain 2"/>
    <property type="match status" value="1"/>
</dbReference>
<evidence type="ECO:0000259" key="15">
    <source>
        <dbReference type="Pfam" id="PF11838"/>
    </source>
</evidence>
<dbReference type="GO" id="GO:0070006">
    <property type="term" value="F:metalloaminopeptidase activity"/>
    <property type="evidence" value="ECO:0007669"/>
    <property type="project" value="TreeGrafter"/>
</dbReference>
<dbReference type="InterPro" id="IPR034016">
    <property type="entry name" value="M1_APN-typ"/>
</dbReference>
<feature type="binding site" evidence="10">
    <location>
        <position position="337"/>
    </location>
    <ligand>
        <name>Zn(2+)</name>
        <dbReference type="ChEBI" id="CHEBI:29105"/>
        <note>catalytic</note>
    </ligand>
</feature>
<comment type="catalytic activity">
    <reaction evidence="1">
        <text>Release of an N-terminal amino acid, Xaa-|-Yaa- from a peptide, amide or arylamide. Xaa is preferably Ala, but may be most amino acids including Pro (slow action). When a terminal hydrophobic residue is followed by a prolyl residue, the two may be released as an intact Xaa-Pro dipeptide.</text>
        <dbReference type="EC" id="3.4.11.2"/>
    </reaction>
</comment>
<dbReference type="SUPFAM" id="SSF63737">
    <property type="entry name" value="Leukotriene A4 hydrolase N-terminal domain"/>
    <property type="match status" value="1"/>
</dbReference>
<dbReference type="GO" id="GO:0008270">
    <property type="term" value="F:zinc ion binding"/>
    <property type="evidence" value="ECO:0007669"/>
    <property type="project" value="UniProtKB-UniRule"/>
</dbReference>
<dbReference type="STRING" id="366602.Caul_0003"/>
<dbReference type="KEGG" id="cak:Caul_0003"/>
<dbReference type="Gene3D" id="1.25.50.20">
    <property type="match status" value="1"/>
</dbReference>
<evidence type="ECO:0000256" key="13">
    <source>
        <dbReference type="SAM" id="SignalP"/>
    </source>
</evidence>
<feature type="chain" id="PRO_5002755830" description="Aminopeptidase" evidence="13">
    <location>
        <begin position="23"/>
        <end position="886"/>
    </location>
</feature>
<dbReference type="Pfam" id="PF17900">
    <property type="entry name" value="Peptidase_M1_N"/>
    <property type="match status" value="1"/>
</dbReference>
<keyword evidence="3 12" id="KW-0031">Aminopeptidase</keyword>
<evidence type="ECO:0000313" key="17">
    <source>
        <dbReference type="EMBL" id="ABZ69141.1"/>
    </source>
</evidence>
<comment type="similarity">
    <text evidence="2 12">Belongs to the peptidase M1 family.</text>
</comment>
<dbReference type="PANTHER" id="PTHR11533:SF174">
    <property type="entry name" value="PUROMYCIN-SENSITIVE AMINOPEPTIDASE-RELATED"/>
    <property type="match status" value="1"/>
</dbReference>
<proteinExistence type="inferred from homology"/>
<evidence type="ECO:0000256" key="7">
    <source>
        <dbReference type="ARBA" id="ARBA00022833"/>
    </source>
</evidence>
<dbReference type="InterPro" id="IPR024571">
    <property type="entry name" value="ERAP1-like_C_dom"/>
</dbReference>
<reference evidence="17" key="1">
    <citation type="submission" date="2008-01" db="EMBL/GenBank/DDBJ databases">
        <title>Complete sequence of chromosome of Caulobacter sp. K31.</title>
        <authorList>
            <consortium name="US DOE Joint Genome Institute"/>
            <person name="Copeland A."/>
            <person name="Lucas S."/>
            <person name="Lapidus A."/>
            <person name="Barry K."/>
            <person name="Glavina del Rio T."/>
            <person name="Dalin E."/>
            <person name="Tice H."/>
            <person name="Pitluck S."/>
            <person name="Bruce D."/>
            <person name="Goodwin L."/>
            <person name="Thompson L.S."/>
            <person name="Brettin T."/>
            <person name="Detter J.C."/>
            <person name="Han C."/>
            <person name="Schmutz J."/>
            <person name="Larimer F."/>
            <person name="Land M."/>
            <person name="Hauser L."/>
            <person name="Kyrpides N."/>
            <person name="Kim E."/>
            <person name="Stephens C."/>
            <person name="Richardson P."/>
        </authorList>
    </citation>
    <scope>NUCLEOTIDE SEQUENCE [LARGE SCALE GENOMIC DNA]</scope>
    <source>
        <strain evidence="17">K31</strain>
    </source>
</reference>
<organism evidence="17">
    <name type="scientific">Caulobacter sp. (strain K31)</name>
    <dbReference type="NCBI Taxonomy" id="366602"/>
    <lineage>
        <taxon>Bacteria</taxon>
        <taxon>Pseudomonadati</taxon>
        <taxon>Pseudomonadota</taxon>
        <taxon>Alphaproteobacteria</taxon>
        <taxon>Caulobacterales</taxon>
        <taxon>Caulobacteraceae</taxon>
        <taxon>Caulobacter</taxon>
    </lineage>
</organism>
<dbReference type="EMBL" id="CP000927">
    <property type="protein sequence ID" value="ABZ69141.1"/>
    <property type="molecule type" value="Genomic_DNA"/>
</dbReference>
<dbReference type="Gene3D" id="2.60.40.1910">
    <property type="match status" value="1"/>
</dbReference>
<gene>
    <name evidence="17" type="ordered locus">Caul_0003</name>
</gene>
<dbReference type="GO" id="GO:0043171">
    <property type="term" value="P:peptide catabolic process"/>
    <property type="evidence" value="ECO:0007669"/>
    <property type="project" value="TreeGrafter"/>
</dbReference>
<feature type="signal peptide" evidence="13">
    <location>
        <begin position="1"/>
        <end position="22"/>
    </location>
</feature>
<dbReference type="GO" id="GO:0006508">
    <property type="term" value="P:proteolysis"/>
    <property type="evidence" value="ECO:0007669"/>
    <property type="project" value="UniProtKB-KW"/>
</dbReference>
<dbReference type="Gene3D" id="2.60.40.1730">
    <property type="entry name" value="tricorn interacting facor f3 domain"/>
    <property type="match status" value="1"/>
</dbReference>
<feature type="domain" description="ERAP1-like C-terminal" evidence="15">
    <location>
        <begin position="557"/>
        <end position="864"/>
    </location>
</feature>
<dbReference type="GO" id="GO:0005615">
    <property type="term" value="C:extracellular space"/>
    <property type="evidence" value="ECO:0007669"/>
    <property type="project" value="TreeGrafter"/>
</dbReference>
<dbReference type="Pfam" id="PF01433">
    <property type="entry name" value="Peptidase_M1"/>
    <property type="match status" value="1"/>
</dbReference>
<dbReference type="InterPro" id="IPR050344">
    <property type="entry name" value="Peptidase_M1_aminopeptidases"/>
</dbReference>
<dbReference type="OrthoDB" id="100605at2"/>
<feature type="site" description="Transition state stabilizer" evidence="11">
    <location>
        <position position="422"/>
    </location>
</feature>
<evidence type="ECO:0000256" key="1">
    <source>
        <dbReference type="ARBA" id="ARBA00000098"/>
    </source>
</evidence>
<dbReference type="InterPro" id="IPR014782">
    <property type="entry name" value="Peptidase_M1_dom"/>
</dbReference>
<dbReference type="InterPro" id="IPR042097">
    <property type="entry name" value="Aminopeptidase_N-like_N_sf"/>
</dbReference>
<feature type="active site" description="Proton acceptor" evidence="9">
    <location>
        <position position="338"/>
    </location>
</feature>
<comment type="cofactor">
    <cofactor evidence="10 12">
        <name>Zn(2+)</name>
        <dbReference type="ChEBI" id="CHEBI:29105"/>
    </cofactor>
    <text evidence="10 12">Binds 1 zinc ion per subunit.</text>
</comment>
<dbReference type="InterPro" id="IPR045357">
    <property type="entry name" value="Aminopeptidase_N-like_N"/>
</dbReference>
<keyword evidence="13" id="KW-0732">Signal</keyword>
<keyword evidence="8 12" id="KW-0482">Metalloprotease</keyword>
<dbReference type="GO" id="GO:0042277">
    <property type="term" value="F:peptide binding"/>
    <property type="evidence" value="ECO:0007669"/>
    <property type="project" value="TreeGrafter"/>
</dbReference>
<keyword evidence="5 10" id="KW-0479">Metal-binding</keyword>
<evidence type="ECO:0000256" key="9">
    <source>
        <dbReference type="PIRSR" id="PIRSR634016-1"/>
    </source>
</evidence>
<evidence type="ECO:0000256" key="3">
    <source>
        <dbReference type="ARBA" id="ARBA00022438"/>
    </source>
</evidence>
<dbReference type="InterPro" id="IPR001930">
    <property type="entry name" value="Peptidase_M1"/>
</dbReference>
<evidence type="ECO:0000256" key="11">
    <source>
        <dbReference type="PIRSR" id="PIRSR634016-4"/>
    </source>
</evidence>
<feature type="binding site" evidence="10">
    <location>
        <position position="360"/>
    </location>
    <ligand>
        <name>Zn(2+)</name>
        <dbReference type="ChEBI" id="CHEBI:29105"/>
        <note>catalytic</note>
    </ligand>
</feature>
<evidence type="ECO:0000256" key="5">
    <source>
        <dbReference type="ARBA" id="ARBA00022723"/>
    </source>
</evidence>
<evidence type="ECO:0000256" key="6">
    <source>
        <dbReference type="ARBA" id="ARBA00022801"/>
    </source>
</evidence>
<dbReference type="CDD" id="cd09601">
    <property type="entry name" value="M1_APN-Q_like"/>
    <property type="match status" value="1"/>
</dbReference>
<dbReference type="InterPro" id="IPR027268">
    <property type="entry name" value="Peptidase_M4/M1_CTD_sf"/>
</dbReference>
<feature type="binding site" evidence="10">
    <location>
        <position position="341"/>
    </location>
    <ligand>
        <name>Zn(2+)</name>
        <dbReference type="ChEBI" id="CHEBI:29105"/>
        <note>catalytic</note>
    </ligand>
</feature>
<dbReference type="GO" id="GO:0016285">
    <property type="term" value="F:alanyl aminopeptidase activity"/>
    <property type="evidence" value="ECO:0007669"/>
    <property type="project" value="UniProtKB-EC"/>
</dbReference>
<dbReference type="GO" id="GO:0016020">
    <property type="term" value="C:membrane"/>
    <property type="evidence" value="ECO:0007669"/>
    <property type="project" value="TreeGrafter"/>
</dbReference>
<sequence precursor="true">MRRLLSSAAAAVLVFAAGSGLAATVAKSAAPVARPAITAANVTTQLPRGVVPTHYDLAFTPDADKLTFTASVKIAIDVVKPTNTITLQAADLAFAKAEIAGIGAAKVSLDAEAQTATFTFDKVVTKGAHVLALDYSGKIYKQAAGLFALDYDTDQGKKRALYTQFENSDARRFIPSWDEPFFKATYDVQVTVPTGQMAIGNMPIAKTQDLGGGKSKITFATSPKMSTYLLFFGLGEFDRATAKVGDVEMGVITKKGDLAKADFALKSSGPILQWYNDYFGAPYPLPKLDHIAAPGQSQFFSAMENWGAIFYFEYALLEDPAISTQNDRENIYTTVAHEMAHQWFGDLVTMSWWDDLWLNEGFASWMESRATEHFHPEWNTSLAAVGGREYAMGLDSLATTHPVVQHVETVDQASQAFDGITYQKGQAVISMLEAYVGPEAWRGGVRAYIKAHAHGNTTTDDLWAEVEKAAGKPITAIAHDFTLQPGIPLITVEAGACAAGKTPVSLTQGEFSRDKPTKTPLAWRVPVSAQVAGSSTVAKTLVVGGKGSLSVDGCGPVIVNAGQAGYFRTLYAPKAFAGVSASFAKLPAIDQLGVISDAWALGLNGQQAVTDALDLIMATPADADPQVWGKVAGVLTNINGMYDSAPADRAAFRKLAIARLSPAFAQVGWTAKPGEAGTIATLRSTLITSLGALGDPAVVAEAKRRYAADKTDPAAVPGPLRKAILATVARNADAATWDALHEQAKAEKTPLIRDQLYTQLASAEDDALAAKALELALTDEPGETLSANMISRVSGLHADMAFDFAVAHKDAVNSKVDAASSTKFIPGLARGSADPAMIGKVTAYAAANLPAGSRGEADKSVASITDRIKARKAALPQITAWVAKKG</sequence>
<evidence type="ECO:0000256" key="2">
    <source>
        <dbReference type="ARBA" id="ARBA00010136"/>
    </source>
</evidence>
<dbReference type="AlphaFoldDB" id="B0T137"/>
<name>B0T137_CAUSK</name>
<dbReference type="eggNOG" id="COG0308">
    <property type="taxonomic scope" value="Bacteria"/>
</dbReference>
<keyword evidence="6 12" id="KW-0378">Hydrolase</keyword>